<reference evidence="2 3" key="1">
    <citation type="journal article" date="2023" name="Plants (Basel)">
        <title>Bridging the Gap: Combining Genomics and Transcriptomics Approaches to Understand Stylosanthes scabra, an Orphan Legume from the Brazilian Caatinga.</title>
        <authorList>
            <person name="Ferreira-Neto J.R.C."/>
            <person name="da Silva M.D."/>
            <person name="Binneck E."/>
            <person name="de Melo N.F."/>
            <person name="da Silva R.H."/>
            <person name="de Melo A.L.T.M."/>
            <person name="Pandolfi V."/>
            <person name="Bustamante F.O."/>
            <person name="Brasileiro-Vidal A.C."/>
            <person name="Benko-Iseppon A.M."/>
        </authorList>
    </citation>
    <scope>NUCLEOTIDE SEQUENCE [LARGE SCALE GENOMIC DNA]</scope>
    <source>
        <tissue evidence="2">Leaves</tissue>
    </source>
</reference>
<comment type="caution">
    <text evidence="2">The sequence shown here is derived from an EMBL/GenBank/DDBJ whole genome shotgun (WGS) entry which is preliminary data.</text>
</comment>
<accession>A0ABU6ZUE7</accession>
<protein>
    <submittedName>
        <fullName evidence="2">Uncharacterized protein</fullName>
    </submittedName>
</protein>
<name>A0ABU6ZUE7_9FABA</name>
<sequence length="71" mass="7859">AKGSSPKLPLKCTRSRLARVTPRPNVTSMDSRQVWESLPSSRTSHVWPMSLDMAKRDSPKLTSPSTTQGHV</sequence>
<keyword evidence="3" id="KW-1185">Reference proteome</keyword>
<evidence type="ECO:0000313" key="2">
    <source>
        <dbReference type="EMBL" id="MED6225604.1"/>
    </source>
</evidence>
<organism evidence="2 3">
    <name type="scientific">Stylosanthes scabra</name>
    <dbReference type="NCBI Taxonomy" id="79078"/>
    <lineage>
        <taxon>Eukaryota</taxon>
        <taxon>Viridiplantae</taxon>
        <taxon>Streptophyta</taxon>
        <taxon>Embryophyta</taxon>
        <taxon>Tracheophyta</taxon>
        <taxon>Spermatophyta</taxon>
        <taxon>Magnoliopsida</taxon>
        <taxon>eudicotyledons</taxon>
        <taxon>Gunneridae</taxon>
        <taxon>Pentapetalae</taxon>
        <taxon>rosids</taxon>
        <taxon>fabids</taxon>
        <taxon>Fabales</taxon>
        <taxon>Fabaceae</taxon>
        <taxon>Papilionoideae</taxon>
        <taxon>50 kb inversion clade</taxon>
        <taxon>dalbergioids sensu lato</taxon>
        <taxon>Dalbergieae</taxon>
        <taxon>Pterocarpus clade</taxon>
        <taxon>Stylosanthes</taxon>
    </lineage>
</organism>
<dbReference type="EMBL" id="JASCZI010274025">
    <property type="protein sequence ID" value="MED6225604.1"/>
    <property type="molecule type" value="Genomic_DNA"/>
</dbReference>
<dbReference type="Proteomes" id="UP001341840">
    <property type="component" value="Unassembled WGS sequence"/>
</dbReference>
<feature type="compositionally biased region" description="Polar residues" evidence="1">
    <location>
        <begin position="60"/>
        <end position="71"/>
    </location>
</feature>
<evidence type="ECO:0000256" key="1">
    <source>
        <dbReference type="SAM" id="MobiDB-lite"/>
    </source>
</evidence>
<proteinExistence type="predicted"/>
<feature type="region of interest" description="Disordered" evidence="1">
    <location>
        <begin position="47"/>
        <end position="71"/>
    </location>
</feature>
<evidence type="ECO:0000313" key="3">
    <source>
        <dbReference type="Proteomes" id="UP001341840"/>
    </source>
</evidence>
<feature type="non-terminal residue" evidence="2">
    <location>
        <position position="1"/>
    </location>
</feature>
<gene>
    <name evidence="2" type="ORF">PIB30_095253</name>
</gene>